<evidence type="ECO:0000313" key="3">
    <source>
        <dbReference type="Proteomes" id="UP001602245"/>
    </source>
</evidence>
<gene>
    <name evidence="2" type="ORF">ACFY35_25320</name>
</gene>
<accession>A0ABW6WHK7</accession>
<keyword evidence="1" id="KW-0472">Membrane</keyword>
<keyword evidence="3" id="KW-1185">Reference proteome</keyword>
<name>A0ABW6WHK7_9ACTN</name>
<feature type="transmembrane region" description="Helical" evidence="1">
    <location>
        <begin position="37"/>
        <end position="58"/>
    </location>
</feature>
<dbReference type="RefSeq" id="WP_020515959.1">
    <property type="nucleotide sequence ID" value="NZ_JBIAZU010000004.1"/>
</dbReference>
<proteinExistence type="predicted"/>
<evidence type="ECO:0000256" key="1">
    <source>
        <dbReference type="SAM" id="Phobius"/>
    </source>
</evidence>
<feature type="transmembrane region" description="Helical" evidence="1">
    <location>
        <begin position="12"/>
        <end position="31"/>
    </location>
</feature>
<sequence>MEKLTGRHWSWAAGLLLGLGQMVWIALELAYLPDNSALQVVYGTTGLLLVLLPVLPAVRRHLVAPATR</sequence>
<keyword evidence="1" id="KW-1133">Transmembrane helix</keyword>
<dbReference type="EMBL" id="JBIAZU010000004">
    <property type="protein sequence ID" value="MFF5292777.1"/>
    <property type="molecule type" value="Genomic_DNA"/>
</dbReference>
<protein>
    <submittedName>
        <fullName evidence="2">Uncharacterized protein</fullName>
    </submittedName>
</protein>
<keyword evidence="1" id="KW-0812">Transmembrane</keyword>
<comment type="caution">
    <text evidence="2">The sequence shown here is derived from an EMBL/GenBank/DDBJ whole genome shotgun (WGS) entry which is preliminary data.</text>
</comment>
<dbReference type="Proteomes" id="UP001602245">
    <property type="component" value="Unassembled WGS sequence"/>
</dbReference>
<organism evidence="2 3">
    <name type="scientific">Paractinoplanes globisporus</name>
    <dbReference type="NCBI Taxonomy" id="113565"/>
    <lineage>
        <taxon>Bacteria</taxon>
        <taxon>Bacillati</taxon>
        <taxon>Actinomycetota</taxon>
        <taxon>Actinomycetes</taxon>
        <taxon>Micromonosporales</taxon>
        <taxon>Micromonosporaceae</taxon>
        <taxon>Paractinoplanes</taxon>
    </lineage>
</organism>
<reference evidence="2 3" key="1">
    <citation type="submission" date="2024-10" db="EMBL/GenBank/DDBJ databases">
        <title>The Natural Products Discovery Center: Release of the First 8490 Sequenced Strains for Exploring Actinobacteria Biosynthetic Diversity.</title>
        <authorList>
            <person name="Kalkreuter E."/>
            <person name="Kautsar S.A."/>
            <person name="Yang D."/>
            <person name="Bader C.D."/>
            <person name="Teijaro C.N."/>
            <person name="Fluegel L."/>
            <person name="Davis C.M."/>
            <person name="Simpson J.R."/>
            <person name="Lauterbach L."/>
            <person name="Steele A.D."/>
            <person name="Gui C."/>
            <person name="Meng S."/>
            <person name="Li G."/>
            <person name="Viehrig K."/>
            <person name="Ye F."/>
            <person name="Su P."/>
            <person name="Kiefer A.F."/>
            <person name="Nichols A."/>
            <person name="Cepeda A.J."/>
            <person name="Yan W."/>
            <person name="Fan B."/>
            <person name="Jiang Y."/>
            <person name="Adhikari A."/>
            <person name="Zheng C.-J."/>
            <person name="Schuster L."/>
            <person name="Cowan T.M."/>
            <person name="Smanski M.J."/>
            <person name="Chevrette M.G."/>
            <person name="De Carvalho L.P.S."/>
            <person name="Shen B."/>
        </authorList>
    </citation>
    <scope>NUCLEOTIDE SEQUENCE [LARGE SCALE GENOMIC DNA]</scope>
    <source>
        <strain evidence="2 3">NPDC000087</strain>
    </source>
</reference>
<evidence type="ECO:0000313" key="2">
    <source>
        <dbReference type="EMBL" id="MFF5292777.1"/>
    </source>
</evidence>